<dbReference type="FunFam" id="3.40.50.300:FF:000061">
    <property type="entry name" value="ATPase family, AAA domain-containing 2"/>
    <property type="match status" value="1"/>
</dbReference>
<dbReference type="AlphaFoldDB" id="A0A2Z6RYU5"/>
<dbReference type="Pfam" id="PF00004">
    <property type="entry name" value="AAA"/>
    <property type="match status" value="2"/>
</dbReference>
<feature type="domain" description="AAA+ ATPase" evidence="3">
    <location>
        <begin position="278"/>
        <end position="418"/>
    </location>
</feature>
<keyword evidence="1" id="KW-0547">Nucleotide-binding</keyword>
<dbReference type="STRING" id="94130.A0A2Z6RYU5"/>
<dbReference type="PANTHER" id="PTHR23077">
    <property type="entry name" value="AAA-FAMILY ATPASE"/>
    <property type="match status" value="1"/>
</dbReference>
<dbReference type="GO" id="GO:0031593">
    <property type="term" value="F:polyubiquitin modification-dependent protein binding"/>
    <property type="evidence" value="ECO:0007669"/>
    <property type="project" value="TreeGrafter"/>
</dbReference>
<comment type="caution">
    <text evidence="4">The sequence shown here is derived from an EMBL/GenBank/DDBJ whole genome shotgun (WGS) entry which is preliminary data.</text>
</comment>
<dbReference type="InterPro" id="IPR027417">
    <property type="entry name" value="P-loop_NTPase"/>
</dbReference>
<accession>A0A2Z6RYU5</accession>
<proteinExistence type="predicted"/>
<dbReference type="PROSITE" id="PS00674">
    <property type="entry name" value="AAA"/>
    <property type="match status" value="2"/>
</dbReference>
<dbReference type="GO" id="GO:0034098">
    <property type="term" value="C:VCP-NPL4-UFD1 AAA ATPase complex"/>
    <property type="evidence" value="ECO:0007669"/>
    <property type="project" value="TreeGrafter"/>
</dbReference>
<dbReference type="InterPro" id="IPR003959">
    <property type="entry name" value="ATPase_AAA_core"/>
</dbReference>
<dbReference type="FunFam" id="3.40.50.300:FF:001440">
    <property type="entry name" value="ATPase, AAA family protein"/>
    <property type="match status" value="1"/>
</dbReference>
<dbReference type="InterPro" id="IPR041569">
    <property type="entry name" value="AAA_lid_3"/>
</dbReference>
<dbReference type="InterPro" id="IPR050168">
    <property type="entry name" value="AAA_ATPase_domain"/>
</dbReference>
<feature type="domain" description="AAA+ ATPase" evidence="3">
    <location>
        <begin position="553"/>
        <end position="697"/>
    </location>
</feature>
<evidence type="ECO:0000259" key="3">
    <source>
        <dbReference type="SMART" id="SM00382"/>
    </source>
</evidence>
<dbReference type="GO" id="GO:0097352">
    <property type="term" value="P:autophagosome maturation"/>
    <property type="evidence" value="ECO:0007669"/>
    <property type="project" value="TreeGrafter"/>
</dbReference>
<dbReference type="EMBL" id="BEXD01004192">
    <property type="protein sequence ID" value="GBC08064.1"/>
    <property type="molecule type" value="Genomic_DNA"/>
</dbReference>
<gene>
    <name evidence="4" type="ORF">RclHR1_00790014</name>
</gene>
<dbReference type="PANTHER" id="PTHR23077:SF194">
    <property type="entry name" value="ATPASE FAMILY GENE 2 PROTEIN HOMOLOG B"/>
    <property type="match status" value="1"/>
</dbReference>
<dbReference type="GO" id="GO:0005829">
    <property type="term" value="C:cytosol"/>
    <property type="evidence" value="ECO:0007669"/>
    <property type="project" value="TreeGrafter"/>
</dbReference>
<evidence type="ECO:0000313" key="4">
    <source>
        <dbReference type="EMBL" id="GBC08064.1"/>
    </source>
</evidence>
<dbReference type="Pfam" id="PF17862">
    <property type="entry name" value="AAA_lid_3"/>
    <property type="match status" value="2"/>
</dbReference>
<dbReference type="Gene3D" id="1.10.8.60">
    <property type="match status" value="2"/>
</dbReference>
<reference evidence="4 5" key="1">
    <citation type="submission" date="2017-11" db="EMBL/GenBank/DDBJ databases">
        <title>The genome of Rhizophagus clarus HR1 reveals common genetic basis of auxotrophy among arbuscular mycorrhizal fungi.</title>
        <authorList>
            <person name="Kobayashi Y."/>
        </authorList>
    </citation>
    <scope>NUCLEOTIDE SEQUENCE [LARGE SCALE GENOMIC DNA]</scope>
    <source>
        <strain evidence="4 5">HR1</strain>
    </source>
</reference>
<dbReference type="GO" id="GO:0030970">
    <property type="term" value="P:retrograde protein transport, ER to cytosol"/>
    <property type="evidence" value="ECO:0007669"/>
    <property type="project" value="TreeGrafter"/>
</dbReference>
<evidence type="ECO:0000256" key="1">
    <source>
        <dbReference type="ARBA" id="ARBA00022741"/>
    </source>
</evidence>
<dbReference type="GO" id="GO:0005634">
    <property type="term" value="C:nucleus"/>
    <property type="evidence" value="ECO:0007669"/>
    <property type="project" value="TreeGrafter"/>
</dbReference>
<evidence type="ECO:0000256" key="2">
    <source>
        <dbReference type="ARBA" id="ARBA00022840"/>
    </source>
</evidence>
<dbReference type="Gene3D" id="3.40.50.300">
    <property type="entry name" value="P-loop containing nucleotide triphosphate hydrolases"/>
    <property type="match status" value="2"/>
</dbReference>
<dbReference type="GO" id="GO:0005524">
    <property type="term" value="F:ATP binding"/>
    <property type="evidence" value="ECO:0007669"/>
    <property type="project" value="UniProtKB-KW"/>
</dbReference>
<dbReference type="FunFam" id="1.10.8.60:FF:000038">
    <property type="entry name" value="spermatogenesis-associated protein 5-like protein 1"/>
    <property type="match status" value="1"/>
</dbReference>
<dbReference type="Proteomes" id="UP000247702">
    <property type="component" value="Unassembled WGS sequence"/>
</dbReference>
<keyword evidence="5" id="KW-1185">Reference proteome</keyword>
<organism evidence="4 5">
    <name type="scientific">Rhizophagus clarus</name>
    <dbReference type="NCBI Taxonomy" id="94130"/>
    <lineage>
        <taxon>Eukaryota</taxon>
        <taxon>Fungi</taxon>
        <taxon>Fungi incertae sedis</taxon>
        <taxon>Mucoromycota</taxon>
        <taxon>Glomeromycotina</taxon>
        <taxon>Glomeromycetes</taxon>
        <taxon>Glomerales</taxon>
        <taxon>Glomeraceae</taxon>
        <taxon>Rhizophagus</taxon>
    </lineage>
</organism>
<sequence length="789" mass="88467">MQWKFLCTNQRPRPVITDLLITHFNVRQSMRDLVLKPPAPEDIGSARCVVSADIIKKKNLLVGQWVRIDSVSFSLYCRIWPALIPTGIIQANNYISKNVKSLDKSDLNNLSCSLVTLRIPLHNVKEVVLSIKLHDFEGQNQERRQLHELGFVWEKGSESNRAQTIRNILNGLLICDGCIIFDERCRLEIEILTTSPPNDELLFTNESRISFVDTSQNKNVHCVDNEIGQISSSLQSISLEENFTRNVPGLEKAFEALFEVVVYPLLYPDLIQMLKIDCPKGVLLYGPSGTGKTYLVSTIAKACNAKMISIRGPDIFGSYVGESEARLRNKFSQAKKLILEEDGPIILFIDELDAIASHREEARPHESHVVAQLLTLMDGIESCGRLVVIAATNRPNAIDPALRRPGRFDREVGVDVPNEKARKRILRFQTSQMPLGNDVDIGFLASITNGYVGAELASLCCEAAMNAVNHQINHISNTSSDKFKKTIYNINMDDFMVAMSHVSPSIKHIYQVNFEEKNWDDIGGLDSVKKQLRQAIEWPLQYNNTFKKLGLKPPKGILLYGPPGCSKTTLVKVIASVSGAMFLSVNGAQLYSPYVGDSEKIIQSMFQRARASNPSIIFFDEVDAIVGKRSFGEGNNSIRNGYSVQERVLSMLLNEMDGIEIATSILVVGATNRPDMLDAALLRPGRFDRLIYVPPPDFKSRKQILKIHTSNMPLNEDVDLDFIVKQTEMYTGADIKNLCRESAMIALRRNRDISNVNMSDFLKALKITKASLTTETLAYYEKLFKFGIN</sequence>
<dbReference type="CDD" id="cd19511">
    <property type="entry name" value="RecA-like_CDC48_r2-like"/>
    <property type="match status" value="1"/>
</dbReference>
<dbReference type="SUPFAM" id="SSF52540">
    <property type="entry name" value="P-loop containing nucleoside triphosphate hydrolases"/>
    <property type="match status" value="2"/>
</dbReference>
<dbReference type="GO" id="GO:0051228">
    <property type="term" value="P:mitotic spindle disassembly"/>
    <property type="evidence" value="ECO:0007669"/>
    <property type="project" value="TreeGrafter"/>
</dbReference>
<dbReference type="InterPro" id="IPR003960">
    <property type="entry name" value="ATPase_AAA_CS"/>
</dbReference>
<dbReference type="InterPro" id="IPR003593">
    <property type="entry name" value="AAA+_ATPase"/>
</dbReference>
<dbReference type="GO" id="GO:0016887">
    <property type="term" value="F:ATP hydrolysis activity"/>
    <property type="evidence" value="ECO:0007669"/>
    <property type="project" value="InterPro"/>
</dbReference>
<evidence type="ECO:0000313" key="5">
    <source>
        <dbReference type="Proteomes" id="UP000247702"/>
    </source>
</evidence>
<name>A0A2Z6RYU5_9GLOM</name>
<dbReference type="SMART" id="SM00382">
    <property type="entry name" value="AAA"/>
    <property type="match status" value="2"/>
</dbReference>
<protein>
    <recommendedName>
        <fullName evidence="3">AAA+ ATPase domain-containing protein</fullName>
    </recommendedName>
</protein>
<keyword evidence="2" id="KW-0067">ATP-binding</keyword>